<feature type="compositionally biased region" description="Acidic residues" evidence="1">
    <location>
        <begin position="229"/>
        <end position="258"/>
    </location>
</feature>
<evidence type="ECO:0000256" key="1">
    <source>
        <dbReference type="SAM" id="MobiDB-lite"/>
    </source>
</evidence>
<feature type="region of interest" description="Disordered" evidence="1">
    <location>
        <begin position="56"/>
        <end position="92"/>
    </location>
</feature>
<feature type="region of interest" description="Disordered" evidence="1">
    <location>
        <begin position="131"/>
        <end position="284"/>
    </location>
</feature>
<feature type="compositionally biased region" description="Polar residues" evidence="1">
    <location>
        <begin position="266"/>
        <end position="284"/>
    </location>
</feature>
<evidence type="ECO:0000313" key="3">
    <source>
        <dbReference type="Proteomes" id="UP000245942"/>
    </source>
</evidence>
<dbReference type="CDD" id="cd09271">
    <property type="entry name" value="RNase_H2-C"/>
    <property type="match status" value="1"/>
</dbReference>
<reference evidence="2 3" key="1">
    <citation type="journal article" date="2018" name="Mol. Biol. Evol.">
        <title>Broad Genomic Sampling Reveals a Smut Pathogenic Ancestry of the Fungal Clade Ustilaginomycotina.</title>
        <authorList>
            <person name="Kijpornyongpan T."/>
            <person name="Mondo S.J."/>
            <person name="Barry K."/>
            <person name="Sandor L."/>
            <person name="Lee J."/>
            <person name="Lipzen A."/>
            <person name="Pangilinan J."/>
            <person name="LaButti K."/>
            <person name="Hainaut M."/>
            <person name="Henrissat B."/>
            <person name="Grigoriev I.V."/>
            <person name="Spatafora J.W."/>
            <person name="Aime M.C."/>
        </authorList>
    </citation>
    <scope>NUCLEOTIDE SEQUENCE [LARGE SCALE GENOMIC DNA]</scope>
    <source>
        <strain evidence="2 3">MCA 4718</strain>
    </source>
</reference>
<evidence type="ECO:0000313" key="2">
    <source>
        <dbReference type="EMBL" id="PWN19956.1"/>
    </source>
</evidence>
<feature type="compositionally biased region" description="Low complexity" evidence="1">
    <location>
        <begin position="16"/>
        <end position="29"/>
    </location>
</feature>
<proteinExistence type="predicted"/>
<sequence>MASSSLFPPPLTLHFAPPAGSSISSGSGEEPIDQPPNLMPFSIEYTGPANVDGYLVSHQAAKKTSSSSATSSSSQHQQHAHSSLAGPSGVDIPQEEVYTHFRGRRLWRTTLPLPADWSGRVCLLQRERPRDAPVGARTGSSQTAMGEGADTVAGEVARRRLEQEEAAEREEMRRKKRRLNAAAAASSSSGRNGPAVKKPAAMATFSMDDDEDEVEDEDEGDMNGGAGLSEEEEADVYDLRDEEDPHDDDDHPQEDDFLPQDLPTAPSDTRSTAPPLPQSVTTTSLLPSSRFSTIHIWSPDGKLDAGDEELVKVLGEWRSINTLVSARGIA</sequence>
<dbReference type="OrthoDB" id="73890at2759"/>
<dbReference type="STRING" id="1684307.A0A316U3U1"/>
<feature type="compositionally biased region" description="Low complexity" evidence="1">
    <location>
        <begin position="57"/>
        <end position="83"/>
    </location>
</feature>
<name>A0A316U3U1_9BASI</name>
<gene>
    <name evidence="2" type="ORF">BCV69DRAFT_283489</name>
</gene>
<dbReference type="PANTHER" id="PTHR47204">
    <property type="entry name" value="OS02G0168900 PROTEIN"/>
    <property type="match status" value="1"/>
</dbReference>
<dbReference type="GO" id="GO:0032299">
    <property type="term" value="C:ribonuclease H2 complex"/>
    <property type="evidence" value="ECO:0007669"/>
    <property type="project" value="InterPro"/>
</dbReference>
<dbReference type="GeneID" id="37014462"/>
<organism evidence="2 3">
    <name type="scientific">Pseudomicrostroma glucosiphilum</name>
    <dbReference type="NCBI Taxonomy" id="1684307"/>
    <lineage>
        <taxon>Eukaryota</taxon>
        <taxon>Fungi</taxon>
        <taxon>Dikarya</taxon>
        <taxon>Basidiomycota</taxon>
        <taxon>Ustilaginomycotina</taxon>
        <taxon>Exobasidiomycetes</taxon>
        <taxon>Microstromatales</taxon>
        <taxon>Microstromatales incertae sedis</taxon>
        <taxon>Pseudomicrostroma</taxon>
    </lineage>
</organism>
<dbReference type="Pfam" id="PF08615">
    <property type="entry name" value="RNase_H2_suC"/>
    <property type="match status" value="1"/>
</dbReference>
<dbReference type="RefSeq" id="XP_025347116.1">
    <property type="nucleotide sequence ID" value="XM_025492728.1"/>
</dbReference>
<protein>
    <submittedName>
        <fullName evidence="2">Uncharacterized protein</fullName>
    </submittedName>
</protein>
<accession>A0A316U3U1</accession>
<feature type="region of interest" description="Disordered" evidence="1">
    <location>
        <begin position="1"/>
        <end position="44"/>
    </location>
</feature>
<dbReference type="PANTHER" id="PTHR47204:SF1">
    <property type="entry name" value="RIBONUCLEASE H2 SUBUNIT C"/>
    <property type="match status" value="1"/>
</dbReference>
<dbReference type="InterPro" id="IPR013924">
    <property type="entry name" value="RNase_H2_suC"/>
</dbReference>
<keyword evidence="3" id="KW-1185">Reference proteome</keyword>
<dbReference type="AlphaFoldDB" id="A0A316U3U1"/>
<dbReference type="Proteomes" id="UP000245942">
    <property type="component" value="Unassembled WGS sequence"/>
</dbReference>
<dbReference type="Gene3D" id="2.40.128.680">
    <property type="match status" value="1"/>
</dbReference>
<feature type="compositionally biased region" description="Acidic residues" evidence="1">
    <location>
        <begin position="207"/>
        <end position="221"/>
    </location>
</feature>
<dbReference type="GO" id="GO:0006401">
    <property type="term" value="P:RNA catabolic process"/>
    <property type="evidence" value="ECO:0007669"/>
    <property type="project" value="InterPro"/>
</dbReference>
<dbReference type="EMBL" id="KZ819329">
    <property type="protein sequence ID" value="PWN19956.1"/>
    <property type="molecule type" value="Genomic_DNA"/>
</dbReference>